<dbReference type="EMBL" id="BK014704">
    <property type="protein sequence ID" value="DAD68552.1"/>
    <property type="molecule type" value="Genomic_DNA"/>
</dbReference>
<protein>
    <submittedName>
        <fullName evidence="1">Uncharacterized protein</fullName>
    </submittedName>
</protein>
<name>A0A8S5LF17_9CAUD</name>
<proteinExistence type="predicted"/>
<evidence type="ECO:0000313" key="1">
    <source>
        <dbReference type="EMBL" id="DAD68552.1"/>
    </source>
</evidence>
<reference evidence="1" key="1">
    <citation type="journal article" date="2021" name="Proc. Natl. Acad. Sci. U.S.A.">
        <title>A Catalog of Tens of Thousands of Viruses from Human Metagenomes Reveals Hidden Associations with Chronic Diseases.</title>
        <authorList>
            <person name="Tisza M.J."/>
            <person name="Buck C.B."/>
        </authorList>
    </citation>
    <scope>NUCLEOTIDE SEQUENCE</scope>
    <source>
        <strain evidence="1">Ct3CA7</strain>
    </source>
</reference>
<accession>A0A8S5LF17</accession>
<sequence length="253" mass="27941">MDLPPVIEMTCPAASNAKASAKIIISTRVNGGHISPIVDELIAENLTDTDSEGRLLVAFQKNRFIIIERNGFRRRCIRITHAIARGQEMPTTIEVHGVDEMDVWESIPCPSAPSYWTATRKMIDRDWAQKWSKPYQMAEIKLAAVADGFTVSGPAESTIRKLVVDSLAAFWRVTGITDEPVVVDLEPLKDRESPHVLIRPEDGSLLDTVKDAAKNAGVLLSCHLWWPGDITPVGHPNLAQPCYVLGVKQRTAV</sequence>
<organism evidence="1">
    <name type="scientific">Siphoviridae sp. ct3CA7</name>
    <dbReference type="NCBI Taxonomy" id="2823561"/>
    <lineage>
        <taxon>Viruses</taxon>
        <taxon>Duplodnaviria</taxon>
        <taxon>Heunggongvirae</taxon>
        <taxon>Uroviricota</taxon>
        <taxon>Caudoviricetes</taxon>
    </lineage>
</organism>